<dbReference type="PROSITE" id="PS51108">
    <property type="entry name" value="PTS_EIID"/>
    <property type="match status" value="1"/>
</dbReference>
<evidence type="ECO:0000313" key="3">
    <source>
        <dbReference type="Proteomes" id="UP000195080"/>
    </source>
</evidence>
<dbReference type="EMBL" id="CP147248">
    <property type="protein sequence ID" value="WYJ85760.1"/>
    <property type="molecule type" value="Genomic_DNA"/>
</dbReference>
<feature type="transmembrane region" description="Helical" evidence="1">
    <location>
        <begin position="216"/>
        <end position="235"/>
    </location>
</feature>
<protein>
    <submittedName>
        <fullName evidence="2">PTS system, mannose-specific IID component</fullName>
    </submittedName>
</protein>
<sequence length="265" mass="29048">MENTKINKQDLKKVSINWLYGSQMAWNYEKMMAPGYLYAMLPALQKLYPDRVDLQEMMLVHNQFFNTTPHMGGFILGIDIAAEEIEGIESKEAVSSIKTGLMGSFAGVGDTIFGVLFPTVFGSVASYMALNGNAIGVLIWILVNIGILIFRYHTVFIGYKQGAKLVGAMSGRLSALTDAATLLGITVIGALIPSVVKAPITWEFKSGEVSLKLQETLDQIMPMLLPVLVVALVYYLLGTKYFNSTRAILFIVVLAILLRALNILG</sequence>
<dbReference type="Proteomes" id="UP000195080">
    <property type="component" value="Chromosome"/>
</dbReference>
<keyword evidence="1" id="KW-1133">Transmembrane helix</keyword>
<evidence type="ECO:0000256" key="1">
    <source>
        <dbReference type="SAM" id="Phobius"/>
    </source>
</evidence>
<dbReference type="InterPro" id="IPR004704">
    <property type="entry name" value="PTS_IID_man"/>
</dbReference>
<dbReference type="Pfam" id="PF03613">
    <property type="entry name" value="EIID-AGA"/>
    <property type="match status" value="1"/>
</dbReference>
<dbReference type="PANTHER" id="PTHR32502">
    <property type="entry name" value="N-ACETYLGALACTOSAMINE PERMEASE II COMPONENT-RELATED"/>
    <property type="match status" value="1"/>
</dbReference>
<keyword evidence="3" id="KW-1185">Reference proteome</keyword>
<organism evidence="2 3">
    <name type="scientific">Candidatus Enterococcus lemimoniae</name>
    <dbReference type="NCBI Taxonomy" id="1834167"/>
    <lineage>
        <taxon>Bacteria</taxon>
        <taxon>Bacillati</taxon>
        <taxon>Bacillota</taxon>
        <taxon>Bacilli</taxon>
        <taxon>Lactobacillales</taxon>
        <taxon>Enterococcaceae</taxon>
        <taxon>Enterococcus</taxon>
    </lineage>
</organism>
<gene>
    <name evidence="2" type="ORF">A5866_000837</name>
</gene>
<feature type="transmembrane region" description="Helical" evidence="1">
    <location>
        <begin position="173"/>
        <end position="196"/>
    </location>
</feature>
<keyword evidence="1" id="KW-0812">Transmembrane</keyword>
<accession>A0ABZ2T341</accession>
<feature type="transmembrane region" description="Helical" evidence="1">
    <location>
        <begin position="105"/>
        <end position="128"/>
    </location>
</feature>
<feature type="transmembrane region" description="Helical" evidence="1">
    <location>
        <begin position="134"/>
        <end position="152"/>
    </location>
</feature>
<dbReference type="PANTHER" id="PTHR32502:SF26">
    <property type="entry name" value="PHOSPHOTRANSFERASE SYSTEM SUGAR-SPECIFIC EIID COMPONENT"/>
    <property type="match status" value="1"/>
</dbReference>
<feature type="transmembrane region" description="Helical" evidence="1">
    <location>
        <begin position="247"/>
        <end position="264"/>
    </location>
</feature>
<dbReference type="InterPro" id="IPR050303">
    <property type="entry name" value="GatZ_KbaZ_carbometab"/>
</dbReference>
<dbReference type="RefSeq" id="WP_086444296.1">
    <property type="nucleotide sequence ID" value="NZ_CP147248.1"/>
</dbReference>
<proteinExistence type="predicted"/>
<evidence type="ECO:0000313" key="2">
    <source>
        <dbReference type="EMBL" id="WYJ85760.1"/>
    </source>
</evidence>
<keyword evidence="1" id="KW-0472">Membrane</keyword>
<reference evidence="3" key="1">
    <citation type="submission" date="2017-05" db="EMBL/GenBank/DDBJ databases">
        <title>The Genome Sequence of EEnterococcus faecalis 9F2_4866.</title>
        <authorList>
            <consortium name="The Broad Institute Genomics Platform"/>
            <consortium name="The Broad Institute Genomic Center for Infectious Diseases"/>
            <person name="Earl A."/>
            <person name="Manson A."/>
            <person name="Schwartman J."/>
            <person name="Gilmore M."/>
            <person name="Abouelleil A."/>
            <person name="Cao P."/>
            <person name="Chapman S."/>
            <person name="Cusick C."/>
            <person name="Shea T."/>
            <person name="Young S."/>
            <person name="Neafsey D."/>
            <person name="Nusbaum C."/>
            <person name="Birren B."/>
        </authorList>
    </citation>
    <scope>NUCLEOTIDE SEQUENCE [LARGE SCALE GENOMIC DNA]</scope>
    <source>
        <strain evidence="3">12C11_DIV0727</strain>
    </source>
</reference>
<name>A0ABZ2T341_9ENTE</name>